<keyword evidence="6" id="KW-1185">Reference proteome</keyword>
<reference evidence="5" key="1">
    <citation type="submission" date="2020-10" db="EMBL/GenBank/DDBJ databases">
        <title>Catharus ustulatus (Swainson's thrush) genome, bCatUst1, primary haplotype v2.</title>
        <authorList>
            <person name="Delmore K."/>
            <person name="Vafadar M."/>
            <person name="Formenti G."/>
            <person name="Chow W."/>
            <person name="Pelan S."/>
            <person name="Howe K."/>
            <person name="Rhie A."/>
            <person name="Mountcastle J."/>
            <person name="Haase B."/>
            <person name="Fedrigo O."/>
            <person name="Jarvis E.D."/>
        </authorList>
    </citation>
    <scope>NUCLEOTIDE SEQUENCE [LARGE SCALE GENOMIC DNA]</scope>
</reference>
<dbReference type="InterPro" id="IPR036157">
    <property type="entry name" value="dUTPase-like_sf"/>
</dbReference>
<keyword evidence="2" id="KW-0064">Aspartyl protease</keyword>
<evidence type="ECO:0000313" key="6">
    <source>
        <dbReference type="Proteomes" id="UP000694563"/>
    </source>
</evidence>
<dbReference type="GO" id="GO:0004190">
    <property type="term" value="F:aspartic-type endopeptidase activity"/>
    <property type="evidence" value="ECO:0007669"/>
    <property type="project" value="UniProtKB-KW"/>
</dbReference>
<organism evidence="5 6">
    <name type="scientific">Catharus ustulatus</name>
    <name type="common">Russet-backed thrush</name>
    <name type="synonym">Hylocichla ustulatus</name>
    <dbReference type="NCBI Taxonomy" id="91951"/>
    <lineage>
        <taxon>Eukaryota</taxon>
        <taxon>Metazoa</taxon>
        <taxon>Chordata</taxon>
        <taxon>Craniata</taxon>
        <taxon>Vertebrata</taxon>
        <taxon>Euteleostomi</taxon>
        <taxon>Archelosauria</taxon>
        <taxon>Archosauria</taxon>
        <taxon>Dinosauria</taxon>
        <taxon>Saurischia</taxon>
        <taxon>Theropoda</taxon>
        <taxon>Coelurosauria</taxon>
        <taxon>Aves</taxon>
        <taxon>Neognathae</taxon>
        <taxon>Neoaves</taxon>
        <taxon>Telluraves</taxon>
        <taxon>Australaves</taxon>
        <taxon>Passeriformes</taxon>
        <taxon>Turdidae</taxon>
        <taxon>Catharus</taxon>
    </lineage>
</organism>
<name>A0A8C3VFQ6_CATUS</name>
<proteinExistence type="predicted"/>
<dbReference type="Pfam" id="PF00692">
    <property type="entry name" value="dUTPase"/>
    <property type="match status" value="1"/>
</dbReference>
<dbReference type="SUPFAM" id="SSF51283">
    <property type="entry name" value="dUTPase-like"/>
    <property type="match status" value="1"/>
</dbReference>
<dbReference type="AlphaFoldDB" id="A0A8C3VFQ6"/>
<dbReference type="PANTHER" id="PTHR19422">
    <property type="entry name" value="GAG RETROVIRAL POLYPROTEIN"/>
    <property type="match status" value="1"/>
</dbReference>
<dbReference type="InterPro" id="IPR029054">
    <property type="entry name" value="dUTPase-like"/>
</dbReference>
<keyword evidence="3" id="KW-0378">Hydrolase</keyword>
<dbReference type="InterPro" id="IPR033704">
    <property type="entry name" value="dUTPase_trimeric"/>
</dbReference>
<protein>
    <recommendedName>
        <fullName evidence="4">dUTPase-like domain-containing protein</fullName>
    </recommendedName>
</protein>
<dbReference type="PANTHER" id="PTHR19422:SF123">
    <property type="entry name" value="RT1 CLASS I, LOCUS CE15"/>
    <property type="match status" value="1"/>
</dbReference>
<evidence type="ECO:0000256" key="2">
    <source>
        <dbReference type="ARBA" id="ARBA00022750"/>
    </source>
</evidence>
<reference evidence="5" key="2">
    <citation type="submission" date="2025-08" db="UniProtKB">
        <authorList>
            <consortium name="Ensembl"/>
        </authorList>
    </citation>
    <scope>IDENTIFICATION</scope>
</reference>
<sequence length="214" mass="23431">MAAGGYEVNVSIEYPQHQCLPKEVGRQQEQREQRPHGDTSCSCHVTMRSLQPATAGSLDLDLAAAVDVTLFNNHPVKIPTGLYGPIIVGEQPAGGLLLGRSSASMQGLFVLPGVIDSDYTGELMIMAFTLFPPFTITKGQRIARIIPLPQLTKGIAPLCRQPRQDKGFGSTRGRNPESIDFCMIFGLLMHRWNPWGRCSQGYRTLPCFLSDGLC</sequence>
<reference evidence="5" key="3">
    <citation type="submission" date="2025-09" db="UniProtKB">
        <authorList>
            <consortium name="Ensembl"/>
        </authorList>
    </citation>
    <scope>IDENTIFICATION</scope>
</reference>
<dbReference type="GO" id="GO:0006508">
    <property type="term" value="P:proteolysis"/>
    <property type="evidence" value="ECO:0007669"/>
    <property type="project" value="UniProtKB-KW"/>
</dbReference>
<evidence type="ECO:0000313" key="5">
    <source>
        <dbReference type="Ensembl" id="ENSCUSP00005028166.1"/>
    </source>
</evidence>
<evidence type="ECO:0000256" key="1">
    <source>
        <dbReference type="ARBA" id="ARBA00022670"/>
    </source>
</evidence>
<dbReference type="Gene3D" id="2.70.40.10">
    <property type="match status" value="1"/>
</dbReference>
<dbReference type="Proteomes" id="UP000694563">
    <property type="component" value="Chromosome W"/>
</dbReference>
<accession>A0A8C3VFQ6</accession>
<feature type="domain" description="dUTPase-like" evidence="4">
    <location>
        <begin position="50"/>
        <end position="171"/>
    </location>
</feature>
<dbReference type="InterPro" id="IPR051592">
    <property type="entry name" value="HERV-K_Pro_peptidase_A2"/>
</dbReference>
<dbReference type="Ensembl" id="ENSCUST00005029145.1">
    <property type="protein sequence ID" value="ENSCUSP00005028166.1"/>
    <property type="gene ID" value="ENSCUSG00005017273.1"/>
</dbReference>
<keyword evidence="1" id="KW-0645">Protease</keyword>
<evidence type="ECO:0000259" key="4">
    <source>
        <dbReference type="Pfam" id="PF00692"/>
    </source>
</evidence>
<dbReference type="CDD" id="cd07557">
    <property type="entry name" value="trimeric_dUTPase"/>
    <property type="match status" value="1"/>
</dbReference>
<evidence type="ECO:0000256" key="3">
    <source>
        <dbReference type="ARBA" id="ARBA00022801"/>
    </source>
</evidence>